<dbReference type="SUPFAM" id="SSF55718">
    <property type="entry name" value="SCP-like"/>
    <property type="match status" value="1"/>
</dbReference>
<sequence length="161" mass="17629">MVSIRKSIARGGYRLGCRLLPVLPKWPGELALVKFLNVQLAEELEEGEFDFLEGRVLEIAVIDFRISLRMGKSGARFVRAPASAITDAAIAAKAVDFLAIASGREDPDTLFFHRRLSISGDTELGLTAKNRLDAIDRSRLPQRAQRWLVLIAGALADAAAK</sequence>
<dbReference type="RefSeq" id="WP_183461629.1">
    <property type="nucleotide sequence ID" value="NZ_JACHWZ010000015.1"/>
</dbReference>
<dbReference type="HAMAP" id="MF_02231">
    <property type="entry name" value="UbiT"/>
    <property type="match status" value="1"/>
</dbReference>
<evidence type="ECO:0000313" key="3">
    <source>
        <dbReference type="EMBL" id="MBB3062372.1"/>
    </source>
</evidence>
<dbReference type="InterPro" id="IPR036527">
    <property type="entry name" value="SCP2_sterol-bd_dom_sf"/>
</dbReference>
<accession>A0A7W4WDR8</accession>
<reference evidence="3 4" key="1">
    <citation type="submission" date="2020-08" db="EMBL/GenBank/DDBJ databases">
        <title>Genomic Encyclopedia of Type Strains, Phase III (KMG-III): the genomes of soil and plant-associated and newly described type strains.</title>
        <authorList>
            <person name="Whitman W."/>
        </authorList>
    </citation>
    <scope>NUCLEOTIDE SEQUENCE [LARGE SCALE GENOMIC DNA]</scope>
    <source>
        <strain evidence="3 4">CECT 8799</strain>
    </source>
</reference>
<protein>
    <recommendedName>
        <fullName evidence="1">Ubiquinone biosynthesis accessory factor UbiT</fullName>
    </recommendedName>
</protein>
<dbReference type="InterPro" id="IPR016830">
    <property type="entry name" value="UbiT"/>
</dbReference>
<dbReference type="EMBL" id="JACHWZ010000015">
    <property type="protein sequence ID" value="MBB3062372.1"/>
    <property type="molecule type" value="Genomic_DNA"/>
</dbReference>
<comment type="similarity">
    <text evidence="1">Belongs to the UbiT family.</text>
</comment>
<dbReference type="UniPathway" id="UPA00232"/>
<name>A0A7W4WDR8_9GAMM</name>
<dbReference type="Gene3D" id="3.30.1050.10">
    <property type="entry name" value="SCP2 sterol-binding domain"/>
    <property type="match status" value="1"/>
</dbReference>
<organism evidence="3 4">
    <name type="scientific">Microbulbifer rhizosphaerae</name>
    <dbReference type="NCBI Taxonomy" id="1562603"/>
    <lineage>
        <taxon>Bacteria</taxon>
        <taxon>Pseudomonadati</taxon>
        <taxon>Pseudomonadota</taxon>
        <taxon>Gammaproteobacteria</taxon>
        <taxon>Cellvibrionales</taxon>
        <taxon>Microbulbiferaceae</taxon>
        <taxon>Microbulbifer</taxon>
    </lineage>
</organism>
<dbReference type="AlphaFoldDB" id="A0A7W4WDR8"/>
<keyword evidence="1" id="KW-0831">Ubiquinone biosynthesis</keyword>
<comment type="caution">
    <text evidence="3">The sequence shown here is derived from an EMBL/GenBank/DDBJ whole genome shotgun (WGS) entry which is preliminary data.</text>
</comment>
<dbReference type="InterPro" id="IPR003033">
    <property type="entry name" value="SCP2_sterol-bd_dom"/>
</dbReference>
<evidence type="ECO:0000313" key="4">
    <source>
        <dbReference type="Proteomes" id="UP000535937"/>
    </source>
</evidence>
<feature type="domain" description="SCP2" evidence="2">
    <location>
        <begin position="42"/>
        <end position="130"/>
    </location>
</feature>
<keyword evidence="4" id="KW-1185">Reference proteome</keyword>
<dbReference type="Pfam" id="PF02036">
    <property type="entry name" value="SCP2"/>
    <property type="match status" value="1"/>
</dbReference>
<gene>
    <name evidence="1" type="primary">ubiT</name>
    <name evidence="3" type="ORF">FHS09_003217</name>
</gene>
<evidence type="ECO:0000259" key="2">
    <source>
        <dbReference type="Pfam" id="PF02036"/>
    </source>
</evidence>
<dbReference type="GO" id="GO:0006744">
    <property type="term" value="P:ubiquinone biosynthetic process"/>
    <property type="evidence" value="ECO:0007669"/>
    <property type="project" value="UniProtKB-UniRule"/>
</dbReference>
<dbReference type="Proteomes" id="UP000535937">
    <property type="component" value="Unassembled WGS sequence"/>
</dbReference>
<comment type="function">
    <text evidence="1">Required for O(2)-independent ubiquinone (coenzyme Q) biosynthesis. Likely functions as an accessory factor.</text>
</comment>
<evidence type="ECO:0000256" key="1">
    <source>
        <dbReference type="HAMAP-Rule" id="MF_02231"/>
    </source>
</evidence>
<comment type="pathway">
    <text evidence="1">Cofactor biosynthesis; ubiquinone biosynthesis.</text>
</comment>
<proteinExistence type="inferred from homology"/>